<dbReference type="AlphaFoldDB" id="A0A221KDX9"/>
<protein>
    <recommendedName>
        <fullName evidence="2">Lcl C-terminal domain-containing protein</fullName>
    </recommendedName>
</protein>
<dbReference type="InterPro" id="IPR011460">
    <property type="entry name" value="Lcl_C"/>
</dbReference>
<accession>A0A221KDX9</accession>
<dbReference type="Pfam" id="PF07603">
    <property type="entry name" value="Lcl_C"/>
    <property type="match status" value="1"/>
</dbReference>
<feature type="signal peptide" evidence="1">
    <location>
        <begin position="1"/>
        <end position="23"/>
    </location>
</feature>
<gene>
    <name evidence="3" type="ORF">VITFI_CDS1450</name>
</gene>
<evidence type="ECO:0000256" key="1">
    <source>
        <dbReference type="SAM" id="SignalP"/>
    </source>
</evidence>
<evidence type="ECO:0000313" key="3">
    <source>
        <dbReference type="EMBL" id="ASM77228.1"/>
    </source>
</evidence>
<dbReference type="PANTHER" id="PTHR35812:SF1">
    <property type="entry name" value="LIPOPROTEIN"/>
    <property type="match status" value="1"/>
</dbReference>
<evidence type="ECO:0000259" key="2">
    <source>
        <dbReference type="Pfam" id="PF07603"/>
    </source>
</evidence>
<proteinExistence type="predicted"/>
<reference evidence="3 4" key="1">
    <citation type="submission" date="2017-07" db="EMBL/GenBank/DDBJ databases">
        <title>Complete Genome Sequence of the cosmetic ferment Vitreoscilla filiformis (ATCC15551).</title>
        <authorList>
            <person name="Contreras S."/>
            <person name="Sagory-Zalkind P."/>
            <person name="Blanquart H."/>
            <person name="Iltis A."/>
            <person name="Morand S.C."/>
        </authorList>
    </citation>
    <scope>NUCLEOTIDE SEQUENCE [LARGE SCALE GENOMIC DNA]</scope>
    <source>
        <strain evidence="3 4">ATCC 15551</strain>
    </source>
</reference>
<dbReference type="KEGG" id="vff:VITFI_CDS1450"/>
<dbReference type="EMBL" id="CP022423">
    <property type="protein sequence ID" value="ASM77228.1"/>
    <property type="molecule type" value="Genomic_DNA"/>
</dbReference>
<feature type="domain" description="Lcl C-terminal" evidence="2">
    <location>
        <begin position="43"/>
        <end position="161"/>
    </location>
</feature>
<dbReference type="Proteomes" id="UP000199729">
    <property type="component" value="Chromosome"/>
</dbReference>
<evidence type="ECO:0000313" key="4">
    <source>
        <dbReference type="Proteomes" id="UP000199729"/>
    </source>
</evidence>
<name>A0A221KDX9_VITFI</name>
<keyword evidence="1" id="KW-0732">Signal</keyword>
<feature type="chain" id="PRO_5012578341" description="Lcl C-terminal domain-containing protein" evidence="1">
    <location>
        <begin position="24"/>
        <end position="169"/>
    </location>
</feature>
<organism evidence="3 4">
    <name type="scientific">Vitreoscilla filiformis</name>
    <dbReference type="NCBI Taxonomy" id="63"/>
    <lineage>
        <taxon>Bacteria</taxon>
        <taxon>Pseudomonadati</taxon>
        <taxon>Pseudomonadota</taxon>
        <taxon>Betaproteobacteria</taxon>
        <taxon>Neisseriales</taxon>
        <taxon>Neisseriaceae</taxon>
        <taxon>Vitreoscilla</taxon>
    </lineage>
</organism>
<dbReference type="PANTHER" id="PTHR35812">
    <property type="entry name" value="LIPOPROTEIN"/>
    <property type="match status" value="1"/>
</dbReference>
<sequence length="169" mass="18698">MMHGAAMLVLLGGGFGGTAQVQAQDTAQATPLKRYVYVAGGAQVKDTRTGLTWQRCSVGQVWRQRTCVGEPTKLRYDDAIALAEQTPGWRLPQVYELVSLVDYSRYDPAIDLKAFPTTPAYYYWTATIVAEHPTYAWDVNFDSGDVTQSGLVQESYVRLVKASSTPPKR</sequence>
<keyword evidence="4" id="KW-1185">Reference proteome</keyword>